<protein>
    <recommendedName>
        <fullName evidence="5">RNase H type-1 domain-containing protein</fullName>
    </recommendedName>
</protein>
<evidence type="ECO:0000259" key="1">
    <source>
        <dbReference type="Pfam" id="PF13456"/>
    </source>
</evidence>
<evidence type="ECO:0000313" key="3">
    <source>
        <dbReference type="EMBL" id="KAK8487531.1"/>
    </source>
</evidence>
<dbReference type="Pfam" id="PF13966">
    <property type="entry name" value="zf-RVT"/>
    <property type="match status" value="1"/>
</dbReference>
<feature type="domain" description="Reverse transcriptase zinc-binding" evidence="2">
    <location>
        <begin position="1"/>
        <end position="52"/>
    </location>
</feature>
<organism evidence="3 4">
    <name type="scientific">Hibiscus sabdariffa</name>
    <name type="common">roselle</name>
    <dbReference type="NCBI Taxonomy" id="183260"/>
    <lineage>
        <taxon>Eukaryota</taxon>
        <taxon>Viridiplantae</taxon>
        <taxon>Streptophyta</taxon>
        <taxon>Embryophyta</taxon>
        <taxon>Tracheophyta</taxon>
        <taxon>Spermatophyta</taxon>
        <taxon>Magnoliopsida</taxon>
        <taxon>eudicotyledons</taxon>
        <taxon>Gunneridae</taxon>
        <taxon>Pentapetalae</taxon>
        <taxon>rosids</taxon>
        <taxon>malvids</taxon>
        <taxon>Malvales</taxon>
        <taxon>Malvaceae</taxon>
        <taxon>Malvoideae</taxon>
        <taxon>Hibiscus</taxon>
    </lineage>
</organism>
<gene>
    <name evidence="3" type="ORF">V6N12_032738</name>
</gene>
<keyword evidence="4" id="KW-1185">Reference proteome</keyword>
<reference evidence="3 4" key="1">
    <citation type="journal article" date="2024" name="G3 (Bethesda)">
        <title>Genome assembly of Hibiscus sabdariffa L. provides insights into metabolisms of medicinal natural products.</title>
        <authorList>
            <person name="Kim T."/>
        </authorList>
    </citation>
    <scope>NUCLEOTIDE SEQUENCE [LARGE SCALE GENOMIC DNA]</scope>
    <source>
        <strain evidence="3">TK-2024</strain>
        <tissue evidence="3">Old leaves</tissue>
    </source>
</reference>
<name>A0ABR2A3J0_9ROSI</name>
<evidence type="ECO:0000313" key="4">
    <source>
        <dbReference type="Proteomes" id="UP001472677"/>
    </source>
</evidence>
<dbReference type="EMBL" id="JBBPBM010001079">
    <property type="protein sequence ID" value="KAK8487531.1"/>
    <property type="molecule type" value="Genomic_DNA"/>
</dbReference>
<comment type="caution">
    <text evidence="3">The sequence shown here is derived from an EMBL/GenBank/DDBJ whole genome shotgun (WGS) entry which is preliminary data.</text>
</comment>
<feature type="domain" description="RNase H type-1" evidence="1">
    <location>
        <begin position="67"/>
        <end position="110"/>
    </location>
</feature>
<accession>A0ABR2A3J0</accession>
<dbReference type="InterPro" id="IPR026960">
    <property type="entry name" value="RVT-Znf"/>
</dbReference>
<dbReference type="Proteomes" id="UP001472677">
    <property type="component" value="Unassembled WGS sequence"/>
</dbReference>
<proteinExistence type="predicted"/>
<evidence type="ECO:0000259" key="2">
    <source>
        <dbReference type="Pfam" id="PF13966"/>
    </source>
</evidence>
<evidence type="ECO:0008006" key="5">
    <source>
        <dbReference type="Google" id="ProtNLM"/>
    </source>
</evidence>
<sequence>MFIWFAVHGKTLTNHERLRRYLSTSDTCFLCHNGIEDVVRVLRDCVRAQSIWAQEDGYLAFRGVSVYCPVLFVELWVVHDALKQAWNLRYMKLIIETDSADVVDLLLRQPDVLRSDTLAITLHQMLAINWEV</sequence>
<dbReference type="InterPro" id="IPR002156">
    <property type="entry name" value="RNaseH_domain"/>
</dbReference>
<dbReference type="Pfam" id="PF13456">
    <property type="entry name" value="RVT_3"/>
    <property type="match status" value="1"/>
</dbReference>